<evidence type="ECO:0000313" key="2">
    <source>
        <dbReference type="Proteomes" id="UP000783037"/>
    </source>
</evidence>
<reference evidence="1" key="1">
    <citation type="submission" date="2019-04" db="EMBL/GenBank/DDBJ databases">
        <title>Evolution of Biomass-Degrading Anaerobic Consortia Revealed by Metagenomics.</title>
        <authorList>
            <person name="Peng X."/>
        </authorList>
    </citation>
    <scope>NUCLEOTIDE SEQUENCE</scope>
    <source>
        <strain evidence="1">SIG18</strain>
    </source>
</reference>
<protein>
    <submittedName>
        <fullName evidence="1">Uncharacterized protein</fullName>
    </submittedName>
</protein>
<dbReference type="Proteomes" id="UP000783037">
    <property type="component" value="Unassembled WGS sequence"/>
</dbReference>
<organism evidence="1 2">
    <name type="scientific">Methanobrevibacter thaueri</name>
    <dbReference type="NCBI Taxonomy" id="190975"/>
    <lineage>
        <taxon>Archaea</taxon>
        <taxon>Methanobacteriati</taxon>
        <taxon>Methanobacteriota</taxon>
        <taxon>Methanomada group</taxon>
        <taxon>Methanobacteria</taxon>
        <taxon>Methanobacteriales</taxon>
        <taxon>Methanobacteriaceae</taxon>
        <taxon>Methanobrevibacter</taxon>
    </lineage>
</organism>
<proteinExistence type="predicted"/>
<gene>
    <name evidence="1" type="ORF">E7Z79_07910</name>
</gene>
<comment type="caution">
    <text evidence="1">The sequence shown here is derived from an EMBL/GenBank/DDBJ whole genome shotgun (WGS) entry which is preliminary data.</text>
</comment>
<dbReference type="RefSeq" id="WP_303739438.1">
    <property type="nucleotide sequence ID" value="NZ_SUTK01000049.1"/>
</dbReference>
<evidence type="ECO:0000313" key="1">
    <source>
        <dbReference type="EMBL" id="MBE6502349.1"/>
    </source>
</evidence>
<name>A0A8T3VBP1_9EURY</name>
<dbReference type="EMBL" id="SUTK01000049">
    <property type="protein sequence ID" value="MBE6502349.1"/>
    <property type="molecule type" value="Genomic_DNA"/>
</dbReference>
<accession>A0A8T3VBP1</accession>
<sequence length="173" mass="19811">MERSQEINVNVKKTVEHSVAGNSEFHFYVDELAADNSMPTYIGKADEKYTFDEMDEAFFEFLERKSHQYGIFIRLVFSTSEVKDGKTSFILEYENRKENFMPENLDNVLVFEFADFGIKVRDGEVTFGASIDDGCGRGVHFAPFGSDAGNREFLSLENPLNKRVIEIMEGMIK</sequence>
<dbReference type="AlphaFoldDB" id="A0A8T3VBP1"/>